<dbReference type="AlphaFoldDB" id="A0AB35FM00"/>
<name>A0AB35FM00_9HYPH</name>
<comment type="caution">
    <text evidence="2">The sequence shown here is derived from an EMBL/GenBank/DDBJ whole genome shotgun (WGS) entry which is preliminary data.</text>
</comment>
<feature type="compositionally biased region" description="Basic and acidic residues" evidence="1">
    <location>
        <begin position="16"/>
        <end position="26"/>
    </location>
</feature>
<dbReference type="EMBL" id="JAAXQQ010000012">
    <property type="protein sequence ID" value="MBY3067556.1"/>
    <property type="molecule type" value="Genomic_DNA"/>
</dbReference>
<dbReference type="Proteomes" id="UP000758022">
    <property type="component" value="Unassembled WGS sequence"/>
</dbReference>
<organism evidence="2 3">
    <name type="scientific">Rhizobium laguerreae</name>
    <dbReference type="NCBI Taxonomy" id="1076926"/>
    <lineage>
        <taxon>Bacteria</taxon>
        <taxon>Pseudomonadati</taxon>
        <taxon>Pseudomonadota</taxon>
        <taxon>Alphaproteobacteria</taxon>
        <taxon>Hyphomicrobiales</taxon>
        <taxon>Rhizobiaceae</taxon>
        <taxon>Rhizobium/Agrobacterium group</taxon>
        <taxon>Rhizobium</taxon>
    </lineage>
</organism>
<reference evidence="2" key="1">
    <citation type="submission" date="2020-04" db="EMBL/GenBank/DDBJ databases">
        <title>Global-level population genomics supports evidence of horizontal gene transfer on evolution of Rhizobia in Lentils.</title>
        <authorList>
            <person name="Gai Y."/>
            <person name="Cook D."/>
            <person name="Riely B."/>
        </authorList>
    </citation>
    <scope>NUCLEOTIDE SEQUENCE</scope>
    <source>
        <strain evidence="2">TLR9</strain>
    </source>
</reference>
<feature type="region of interest" description="Disordered" evidence="1">
    <location>
        <begin position="1"/>
        <end position="38"/>
    </location>
</feature>
<evidence type="ECO:0000313" key="3">
    <source>
        <dbReference type="Proteomes" id="UP000758022"/>
    </source>
</evidence>
<evidence type="ECO:0000313" key="2">
    <source>
        <dbReference type="EMBL" id="MBY3067556.1"/>
    </source>
</evidence>
<gene>
    <name evidence="2" type="ORF">HFO74_29760</name>
</gene>
<evidence type="ECO:0000256" key="1">
    <source>
        <dbReference type="SAM" id="MobiDB-lite"/>
    </source>
</evidence>
<feature type="non-terminal residue" evidence="2">
    <location>
        <position position="38"/>
    </location>
</feature>
<proteinExistence type="predicted"/>
<protein>
    <submittedName>
        <fullName evidence="2">Urea carboxylase</fullName>
    </submittedName>
</protein>
<sequence length="38" mass="4401">MMHVRRSPEEIAANRQRYEEHQKKGLEFAPKALPAPSP</sequence>
<accession>A0AB35FM00</accession>